<gene>
    <name evidence="2" type="primary">LOC123521593</name>
</gene>
<accession>A0AC55D0N8</accession>
<name>A0AC55D0N8_ECHTE</name>
<protein>
    <submittedName>
        <fullName evidence="2">Cyclin-dependent kinase 4 inhibitor B-like</fullName>
    </submittedName>
</protein>
<sequence length="208" mass="23308">MPRRYLVTVRIRRSRGPPLVRRYVVHIVRPADERTGEWPPGALRRRQRQPSPPQQQHPRRPGADLLSRAAAQGQAREVRALLASGVRPNGRNRFGRTALQTMMMGSVKVAQLLLRHGADPNCVDPTTLTRPVHDAAREGFLDTLKMLHQAGAHLEVQDLWGRLPVDLAKEQGHHHIVQYLQAAAATDDPADGLQPQLQERMPACHHEG</sequence>
<reference evidence="2" key="1">
    <citation type="submission" date="2025-08" db="UniProtKB">
        <authorList>
            <consortium name="RefSeq"/>
        </authorList>
    </citation>
    <scope>IDENTIFICATION</scope>
</reference>
<dbReference type="RefSeq" id="XP_045145308.1">
    <property type="nucleotide sequence ID" value="XM_045289373.1"/>
</dbReference>
<dbReference type="Proteomes" id="UP000694863">
    <property type="component" value="Unplaced"/>
</dbReference>
<evidence type="ECO:0000313" key="2">
    <source>
        <dbReference type="RefSeq" id="XP_045145308.1"/>
    </source>
</evidence>
<evidence type="ECO:0000313" key="1">
    <source>
        <dbReference type="Proteomes" id="UP000694863"/>
    </source>
</evidence>
<proteinExistence type="predicted"/>
<organism evidence="1 2">
    <name type="scientific">Echinops telfairi</name>
    <name type="common">Lesser hedgehog tenrec</name>
    <dbReference type="NCBI Taxonomy" id="9371"/>
    <lineage>
        <taxon>Eukaryota</taxon>
        <taxon>Metazoa</taxon>
        <taxon>Chordata</taxon>
        <taxon>Craniata</taxon>
        <taxon>Vertebrata</taxon>
        <taxon>Euteleostomi</taxon>
        <taxon>Mammalia</taxon>
        <taxon>Eutheria</taxon>
        <taxon>Afrotheria</taxon>
        <taxon>Tenrecidae</taxon>
        <taxon>Tenrecinae</taxon>
        <taxon>Echinops</taxon>
    </lineage>
</organism>
<keyword evidence="1" id="KW-1185">Reference proteome</keyword>